<dbReference type="RefSeq" id="WP_189861931.1">
    <property type="nucleotide sequence ID" value="NZ_BMVW01000009.1"/>
</dbReference>
<sequence length="166" mass="18053">MTGTVLIAYGSKYGSTADIAQRIAEVLTKEGMTVDVRSAADVTDLGRYDAVVLGAGLYAGRWHRDARRFAHRNRRALARRPVWLFSSGPLDASASERDIPPAPGVRRLARRIGARGHVTFGGRLEGDVEGRVARMIIKSGKGGDFRDFEQIAAWATTVAQDLMSDP</sequence>
<dbReference type="PANTHER" id="PTHR38030">
    <property type="entry name" value="PROTOPORPHYRINOGEN IX DEHYDROGENASE [MENAQUINONE]"/>
    <property type="match status" value="1"/>
</dbReference>
<evidence type="ECO:0000313" key="3">
    <source>
        <dbReference type="Proteomes" id="UP000622166"/>
    </source>
</evidence>
<dbReference type="PROSITE" id="PS50902">
    <property type="entry name" value="FLAVODOXIN_LIKE"/>
    <property type="match status" value="1"/>
</dbReference>
<dbReference type="Gene3D" id="3.40.50.360">
    <property type="match status" value="1"/>
</dbReference>
<gene>
    <name evidence="2" type="primary">hemG</name>
    <name evidence="2" type="ORF">GCM10010365_45350</name>
</gene>
<dbReference type="Proteomes" id="UP000622166">
    <property type="component" value="Unassembled WGS sequence"/>
</dbReference>
<name>A0A918UM06_9ACTN</name>
<dbReference type="GO" id="GO:0010181">
    <property type="term" value="F:FMN binding"/>
    <property type="evidence" value="ECO:0007669"/>
    <property type="project" value="InterPro"/>
</dbReference>
<reference evidence="2" key="2">
    <citation type="submission" date="2020-09" db="EMBL/GenBank/DDBJ databases">
        <authorList>
            <person name="Sun Q."/>
            <person name="Ohkuma M."/>
        </authorList>
    </citation>
    <scope>NUCLEOTIDE SEQUENCE</scope>
    <source>
        <strain evidence="2">JCM 4815</strain>
    </source>
</reference>
<dbReference type="AlphaFoldDB" id="A0A918UM06"/>
<dbReference type="EMBL" id="BMVW01000009">
    <property type="protein sequence ID" value="GGZ20005.1"/>
    <property type="molecule type" value="Genomic_DNA"/>
</dbReference>
<dbReference type="InterPro" id="IPR052200">
    <property type="entry name" value="Protoporphyrinogen_IX_DH"/>
</dbReference>
<accession>A0A918UM06</accession>
<dbReference type="InterPro" id="IPR008254">
    <property type="entry name" value="Flavodoxin/NO_synth"/>
</dbReference>
<dbReference type="InterPro" id="IPR026816">
    <property type="entry name" value="Flavodoxin_dom"/>
</dbReference>
<dbReference type="PANTHER" id="PTHR38030:SF2">
    <property type="entry name" value="PROTOPORPHYRINOGEN IX DEHYDROGENASE [QUINONE]"/>
    <property type="match status" value="1"/>
</dbReference>
<evidence type="ECO:0000313" key="2">
    <source>
        <dbReference type="EMBL" id="GGZ20005.1"/>
    </source>
</evidence>
<evidence type="ECO:0000259" key="1">
    <source>
        <dbReference type="PROSITE" id="PS50902"/>
    </source>
</evidence>
<organism evidence="2 3">
    <name type="scientific">Streptomyces poonensis</name>
    <dbReference type="NCBI Taxonomy" id="68255"/>
    <lineage>
        <taxon>Bacteria</taxon>
        <taxon>Bacillati</taxon>
        <taxon>Actinomycetota</taxon>
        <taxon>Actinomycetes</taxon>
        <taxon>Kitasatosporales</taxon>
        <taxon>Streptomycetaceae</taxon>
        <taxon>Streptomyces</taxon>
    </lineage>
</organism>
<dbReference type="GO" id="GO:0006783">
    <property type="term" value="P:heme biosynthetic process"/>
    <property type="evidence" value="ECO:0007669"/>
    <property type="project" value="TreeGrafter"/>
</dbReference>
<reference evidence="2" key="1">
    <citation type="journal article" date="2014" name="Int. J. Syst. Evol. Microbiol.">
        <title>Complete genome sequence of Corynebacterium casei LMG S-19264T (=DSM 44701T), isolated from a smear-ripened cheese.</title>
        <authorList>
            <consortium name="US DOE Joint Genome Institute (JGI-PGF)"/>
            <person name="Walter F."/>
            <person name="Albersmeier A."/>
            <person name="Kalinowski J."/>
            <person name="Ruckert C."/>
        </authorList>
    </citation>
    <scope>NUCLEOTIDE SEQUENCE</scope>
    <source>
        <strain evidence="2">JCM 4815</strain>
    </source>
</reference>
<comment type="caution">
    <text evidence="2">The sequence shown here is derived from an EMBL/GenBank/DDBJ whole genome shotgun (WGS) entry which is preliminary data.</text>
</comment>
<keyword evidence="3" id="KW-1185">Reference proteome</keyword>
<dbReference type="GO" id="GO:0070819">
    <property type="term" value="F:menaquinone-dependent protoporphyrinogen oxidase activity"/>
    <property type="evidence" value="ECO:0007669"/>
    <property type="project" value="TreeGrafter"/>
</dbReference>
<dbReference type="Pfam" id="PF12724">
    <property type="entry name" value="Flavodoxin_5"/>
    <property type="match status" value="1"/>
</dbReference>
<dbReference type="SUPFAM" id="SSF52218">
    <property type="entry name" value="Flavoproteins"/>
    <property type="match status" value="1"/>
</dbReference>
<dbReference type="InterPro" id="IPR029039">
    <property type="entry name" value="Flavoprotein-like_sf"/>
</dbReference>
<protein>
    <submittedName>
        <fullName evidence="2">Flavodoxin</fullName>
    </submittedName>
</protein>
<proteinExistence type="predicted"/>
<feature type="domain" description="Flavodoxin-like" evidence="1">
    <location>
        <begin position="5"/>
        <end position="159"/>
    </location>
</feature>